<dbReference type="Proteomes" id="UP000064525">
    <property type="component" value="Chromosome I"/>
</dbReference>
<gene>
    <name evidence="3" type="ORF">BN2458_PEG0254</name>
    <name evidence="4" type="ORF">LS75_006290</name>
</gene>
<keyword evidence="2" id="KW-1133">Transmembrane helix</keyword>
<keyword evidence="2" id="KW-0812">Transmembrane</keyword>
<reference evidence="4 5" key="1">
    <citation type="journal article" date="2014" name="Genome Announc.">
        <title>Draft genome sequences of eight enterohepatic helicobacter species isolated from both laboratory and wild rodents.</title>
        <authorList>
            <person name="Sheh A."/>
            <person name="Shen Z."/>
            <person name="Fox J.G."/>
        </authorList>
    </citation>
    <scope>NUCLEOTIDE SEQUENCE [LARGE SCALE GENOMIC DNA]</scope>
    <source>
        <strain evidence="4 5">MIT 98-6810</strain>
    </source>
</reference>
<reference evidence="6" key="2">
    <citation type="submission" date="2015-11" db="EMBL/GenBank/DDBJ databases">
        <authorList>
            <person name="Anvar S.Y."/>
        </authorList>
    </citation>
    <scope>NUCLEOTIDE SEQUENCE [LARGE SCALE GENOMIC DNA]</scope>
</reference>
<evidence type="ECO:0000313" key="6">
    <source>
        <dbReference type="Proteomes" id="UP000064525"/>
    </source>
</evidence>
<evidence type="ECO:0000313" key="4">
    <source>
        <dbReference type="EMBL" id="TLD78376.1"/>
    </source>
</evidence>
<evidence type="ECO:0000256" key="2">
    <source>
        <dbReference type="SAM" id="Phobius"/>
    </source>
</evidence>
<dbReference type="EMBL" id="JRPF02000006">
    <property type="protein sequence ID" value="TLD78376.1"/>
    <property type="molecule type" value="Genomic_DNA"/>
</dbReference>
<dbReference type="AlphaFoldDB" id="A0A099UCJ4"/>
<organism evidence="3 6">
    <name type="scientific">Helicobacter typhlonius</name>
    <dbReference type="NCBI Taxonomy" id="76936"/>
    <lineage>
        <taxon>Bacteria</taxon>
        <taxon>Pseudomonadati</taxon>
        <taxon>Campylobacterota</taxon>
        <taxon>Epsilonproteobacteria</taxon>
        <taxon>Campylobacterales</taxon>
        <taxon>Helicobacteraceae</taxon>
        <taxon>Helicobacter</taxon>
    </lineage>
</organism>
<keyword evidence="2" id="KW-0472">Membrane</keyword>
<evidence type="ECO:0000313" key="5">
    <source>
        <dbReference type="Proteomes" id="UP000029925"/>
    </source>
</evidence>
<dbReference type="GeneID" id="78150593"/>
<feature type="transmembrane region" description="Helical" evidence="2">
    <location>
        <begin position="227"/>
        <end position="247"/>
    </location>
</feature>
<dbReference type="STRING" id="76936.BN2458_PEG0254"/>
<keyword evidence="5" id="KW-1185">Reference proteome</keyword>
<name>A0A099UCJ4_9HELI</name>
<evidence type="ECO:0000256" key="1">
    <source>
        <dbReference type="SAM" id="Coils"/>
    </source>
</evidence>
<dbReference type="PATRIC" id="fig|76936.10.peg.246"/>
<accession>A0A099UCJ4</accession>
<proteinExistence type="predicted"/>
<feature type="coiled-coil region" evidence="1">
    <location>
        <begin position="199"/>
        <end position="226"/>
    </location>
</feature>
<reference evidence="3" key="3">
    <citation type="submission" date="2015-11" db="EMBL/GenBank/DDBJ databases">
        <authorList>
            <person name="Zhang Y."/>
            <person name="Guo Z."/>
        </authorList>
    </citation>
    <scope>NUCLEOTIDE SEQUENCE</scope>
    <source>
        <strain evidence="3">1</strain>
    </source>
</reference>
<dbReference type="EMBL" id="LN907858">
    <property type="protein sequence ID" value="CUU39141.1"/>
    <property type="molecule type" value="Genomic_DNA"/>
</dbReference>
<protein>
    <submittedName>
        <fullName evidence="3">Uncharacterized protein</fullName>
    </submittedName>
</protein>
<keyword evidence="1" id="KW-0175">Coiled coil</keyword>
<dbReference type="RefSeq" id="WP_034343862.1">
    <property type="nucleotide sequence ID" value="NZ_CAOMJD010000023.1"/>
</dbReference>
<sequence>MDTQLISIDDVQKALAQNDEEQLKVLVEKTTENIFSNIVRITEKIEKSKQLVKDAENAKGNFLGFGKTAKRTELNTKAISQQNEALVEINVLIKESVTLTCCSIFFAKSMIETMSVMMVGGFKDVDGNTTILSDEQQKHAQVILQQAKNFVEHQTEYEARQEKQEIDIKTLQGDMREKDSLDEQQSQDISQNRENILKNQQVINQNRELIAQNKEALEALKAKNNSLATIVSIVALIISGASIALHFI</sequence>
<dbReference type="Proteomes" id="UP000029925">
    <property type="component" value="Unassembled WGS sequence"/>
</dbReference>
<dbReference type="KEGG" id="hty:BN2458_PEG0254"/>
<evidence type="ECO:0000313" key="3">
    <source>
        <dbReference type="EMBL" id="CUU39141.1"/>
    </source>
</evidence>